<accession>A0A0N7JH83</accession>
<feature type="domain" description="RNA polymerase sigma-70 region 2" evidence="6">
    <location>
        <begin position="29"/>
        <end position="95"/>
    </location>
</feature>
<dbReference type="KEGG" id="chq:AQ619_04515"/>
<organism evidence="8 9">
    <name type="scientific">Caulobacter henricii</name>
    <dbReference type="NCBI Taxonomy" id="69395"/>
    <lineage>
        <taxon>Bacteria</taxon>
        <taxon>Pseudomonadati</taxon>
        <taxon>Pseudomonadota</taxon>
        <taxon>Alphaproteobacteria</taxon>
        <taxon>Caulobacterales</taxon>
        <taxon>Caulobacteraceae</taxon>
        <taxon>Caulobacter</taxon>
    </lineage>
</organism>
<dbReference type="SUPFAM" id="SSF88946">
    <property type="entry name" value="Sigma2 domain of RNA polymerase sigma factors"/>
    <property type="match status" value="1"/>
</dbReference>
<dbReference type="Pfam" id="PF04545">
    <property type="entry name" value="Sigma70_r4"/>
    <property type="match status" value="1"/>
</dbReference>
<evidence type="ECO:0000259" key="6">
    <source>
        <dbReference type="Pfam" id="PF04542"/>
    </source>
</evidence>
<evidence type="ECO:0000256" key="2">
    <source>
        <dbReference type="ARBA" id="ARBA00023015"/>
    </source>
</evidence>
<dbReference type="STRING" id="69395.AQ619_04515"/>
<dbReference type="PANTHER" id="PTHR43133:SF62">
    <property type="entry name" value="RNA POLYMERASE SIGMA FACTOR SIGZ"/>
    <property type="match status" value="1"/>
</dbReference>
<dbReference type="SUPFAM" id="SSF88659">
    <property type="entry name" value="Sigma3 and sigma4 domains of RNA polymerase sigma factors"/>
    <property type="match status" value="1"/>
</dbReference>
<dbReference type="InterPro" id="IPR013324">
    <property type="entry name" value="RNA_pol_sigma_r3/r4-like"/>
</dbReference>
<evidence type="ECO:0000256" key="1">
    <source>
        <dbReference type="ARBA" id="ARBA00010641"/>
    </source>
</evidence>
<dbReference type="EMBL" id="CP013002">
    <property type="protein sequence ID" value="ALL12674.1"/>
    <property type="molecule type" value="Genomic_DNA"/>
</dbReference>
<dbReference type="GO" id="GO:0006352">
    <property type="term" value="P:DNA-templated transcription initiation"/>
    <property type="evidence" value="ECO:0007669"/>
    <property type="project" value="InterPro"/>
</dbReference>
<dbReference type="Gene3D" id="1.10.10.10">
    <property type="entry name" value="Winged helix-like DNA-binding domain superfamily/Winged helix DNA-binding domain"/>
    <property type="match status" value="1"/>
</dbReference>
<evidence type="ECO:0000256" key="5">
    <source>
        <dbReference type="ARBA" id="ARBA00023163"/>
    </source>
</evidence>
<dbReference type="InterPro" id="IPR007627">
    <property type="entry name" value="RNA_pol_sigma70_r2"/>
</dbReference>
<dbReference type="PANTHER" id="PTHR43133">
    <property type="entry name" value="RNA POLYMERASE ECF-TYPE SIGMA FACTO"/>
    <property type="match status" value="1"/>
</dbReference>
<keyword evidence="4" id="KW-0238">DNA-binding</keyword>
<keyword evidence="9" id="KW-1185">Reference proteome</keyword>
<evidence type="ECO:0000259" key="7">
    <source>
        <dbReference type="Pfam" id="PF04545"/>
    </source>
</evidence>
<evidence type="ECO:0000313" key="9">
    <source>
        <dbReference type="Proteomes" id="UP000056905"/>
    </source>
</evidence>
<dbReference type="InterPro" id="IPR039425">
    <property type="entry name" value="RNA_pol_sigma-70-like"/>
</dbReference>
<dbReference type="GO" id="GO:0003677">
    <property type="term" value="F:DNA binding"/>
    <property type="evidence" value="ECO:0007669"/>
    <property type="project" value="UniProtKB-KW"/>
</dbReference>
<dbReference type="GO" id="GO:0016987">
    <property type="term" value="F:sigma factor activity"/>
    <property type="evidence" value="ECO:0007669"/>
    <property type="project" value="UniProtKB-KW"/>
</dbReference>
<proteinExistence type="inferred from homology"/>
<reference evidence="8 9" key="1">
    <citation type="submission" date="2015-10" db="EMBL/GenBank/DDBJ databases">
        <title>Conservation of the essential genome among Caulobacter and Brevundimonas species.</title>
        <authorList>
            <person name="Scott D."/>
            <person name="Ely B."/>
        </authorList>
    </citation>
    <scope>NUCLEOTIDE SEQUENCE [LARGE SCALE GENOMIC DNA]</scope>
    <source>
        <strain evidence="8 9">CB4</strain>
    </source>
</reference>
<dbReference type="AlphaFoldDB" id="A0A0N7JH83"/>
<name>A0A0N7JH83_9CAUL</name>
<keyword evidence="3" id="KW-0731">Sigma factor</keyword>
<dbReference type="Pfam" id="PF04542">
    <property type="entry name" value="Sigma70_r2"/>
    <property type="match status" value="1"/>
</dbReference>
<keyword evidence="2" id="KW-0805">Transcription regulation</keyword>
<evidence type="ECO:0000256" key="3">
    <source>
        <dbReference type="ARBA" id="ARBA00023082"/>
    </source>
</evidence>
<dbReference type="NCBIfam" id="TIGR02937">
    <property type="entry name" value="sigma70-ECF"/>
    <property type="match status" value="1"/>
</dbReference>
<dbReference type="OrthoDB" id="9784272at2"/>
<dbReference type="InterPro" id="IPR014284">
    <property type="entry name" value="RNA_pol_sigma-70_dom"/>
</dbReference>
<dbReference type="eggNOG" id="COG1595">
    <property type="taxonomic scope" value="Bacteria"/>
</dbReference>
<comment type="similarity">
    <text evidence="1">Belongs to the sigma-70 factor family. ECF subfamily.</text>
</comment>
<sequence>MDADTSRALLSRAIARVTNRDSDALKYVYRHTSAKLFGVCLRILNDREEAEDVLQDVYLSVWNKADRFDPEKASPITWLVSMARNRSIDKLRARGGRVMAGVEEAEALPDTAPLASTLVETDEDRLRLNGCLDQLDPKHAGAVRTAFFEGVTYDALAQMIGVPLGTMKSWIRRSLISLRACLEA</sequence>
<keyword evidence="5" id="KW-0804">Transcription</keyword>
<evidence type="ECO:0000313" key="8">
    <source>
        <dbReference type="EMBL" id="ALL12674.1"/>
    </source>
</evidence>
<dbReference type="Gene3D" id="1.10.1740.10">
    <property type="match status" value="1"/>
</dbReference>
<protein>
    <submittedName>
        <fullName evidence="8">RNA polymerase subunit sigma</fullName>
    </submittedName>
</protein>
<evidence type="ECO:0000256" key="4">
    <source>
        <dbReference type="ARBA" id="ARBA00023125"/>
    </source>
</evidence>
<dbReference type="InterPro" id="IPR013325">
    <property type="entry name" value="RNA_pol_sigma_r2"/>
</dbReference>
<dbReference type="InterPro" id="IPR036388">
    <property type="entry name" value="WH-like_DNA-bd_sf"/>
</dbReference>
<dbReference type="RefSeq" id="WP_062144854.1">
    <property type="nucleotide sequence ID" value="NZ_CP013002.1"/>
</dbReference>
<dbReference type="InterPro" id="IPR007630">
    <property type="entry name" value="RNA_pol_sigma70_r4"/>
</dbReference>
<dbReference type="Proteomes" id="UP000056905">
    <property type="component" value="Chromosome"/>
</dbReference>
<feature type="domain" description="RNA polymerase sigma-70 region 4" evidence="7">
    <location>
        <begin position="131"/>
        <end position="179"/>
    </location>
</feature>
<gene>
    <name evidence="8" type="ORF">AQ619_04515</name>
</gene>